<evidence type="ECO:0000313" key="2">
    <source>
        <dbReference type="Proteomes" id="UP001163882"/>
    </source>
</evidence>
<accession>A0ABY6ILG5</accession>
<name>A0ABY6ILG5_9HYPH</name>
<proteinExistence type="predicted"/>
<organism evidence="1 2">
    <name type="scientific">Pelagibacterium flavum</name>
    <dbReference type="NCBI Taxonomy" id="2984530"/>
    <lineage>
        <taxon>Bacteria</taxon>
        <taxon>Pseudomonadati</taxon>
        <taxon>Pseudomonadota</taxon>
        <taxon>Alphaproteobacteria</taxon>
        <taxon>Hyphomicrobiales</taxon>
        <taxon>Devosiaceae</taxon>
        <taxon>Pelagibacterium</taxon>
    </lineage>
</organism>
<dbReference type="RefSeq" id="WP_264224975.1">
    <property type="nucleotide sequence ID" value="NZ_CP107716.1"/>
</dbReference>
<reference evidence="1" key="1">
    <citation type="submission" date="2022-10" db="EMBL/GenBank/DDBJ databases">
        <title>YIM 151497 complete genome.</title>
        <authorList>
            <person name="Chen X."/>
        </authorList>
    </citation>
    <scope>NUCLEOTIDE SEQUENCE</scope>
    <source>
        <strain evidence="1">YIM 151497</strain>
    </source>
</reference>
<dbReference type="EMBL" id="CP107716">
    <property type="protein sequence ID" value="UYQ71321.1"/>
    <property type="molecule type" value="Genomic_DNA"/>
</dbReference>
<sequence>MTEQVKTIAVVGASPFAWLLAGLLASDHSRAIVLLSPPANPYALRALPSLSFAPVTRPETWSILLNHTRPALRRLSRIVPTIGERIDIRVLARSAEAIVALSHMRHSAQGFRYPADPIEKDANGTFMGLRDVRLIDAAALYRASPSWLAAANVAVLNSLDGLKIRRDGSAQFGTTSIDQVILADDTAIMEWLDADEISKFARIEHWAGIETAPQRPGRYRAGFDLDTGTVFAQSGDGTIRAAARNDDGRALDRIADCLSLDPAPRLAARTSLTRLFSHDGAPVLGPTRRDKIFVVAGLGTLDLILAPLIAGIIAEQASGVEAEWAVAHGTNLRQPRREVAEFHPGLVAGGVQ</sequence>
<dbReference type="Proteomes" id="UP001163882">
    <property type="component" value="Chromosome"/>
</dbReference>
<evidence type="ECO:0000313" key="1">
    <source>
        <dbReference type="EMBL" id="UYQ71321.1"/>
    </source>
</evidence>
<gene>
    <name evidence="1" type="ORF">OF122_14885</name>
</gene>
<protein>
    <submittedName>
        <fullName evidence="1">Uncharacterized protein</fullName>
    </submittedName>
</protein>
<keyword evidence="2" id="KW-1185">Reference proteome</keyword>